<dbReference type="RefSeq" id="WP_306272603.1">
    <property type="nucleotide sequence ID" value="NZ_CP130472.1"/>
</dbReference>
<protein>
    <submittedName>
        <fullName evidence="2">Type 2 lanthipeptide synthetase LanM family protein</fullName>
    </submittedName>
</protein>
<dbReference type="Proteomes" id="UP001235874">
    <property type="component" value="Chromosome"/>
</dbReference>
<sequence length="1057" mass="112130">MNTTDADGPPGLAPAESPRLRRSWWARGLALHERVTVGGGTDPVDAGRLGHARQRLDLWRADRGPELDVRLGELGVDEDLLLTYLAEEDGHLAARVDPPPWAVLIEAAVRAAAQPPSVPVAANWRSAFALPLRPLVDQARTRFRRDAVPVTDAHVDLGALDAALTATLERQLAALAARALIEELHRRRSADLLQGDDSRARFVDFIRQIGTSAGLAALFTDLPVLARLLGQATAHATDAMLELLARYTADREHLVDDLLGGADPGPLVAVDDSRGDPHQSGRTTTVIQFADGRRLVYKPRDLTHDDRLAAFVGWMNRMVPTVGMRTAACLARPEYGWTEFVIAAPLADPDGADRFYRRQGALLALAHALNTTDLHYENVIASGEDPVAIDVETLFSPSWRPATQSGDPAADLLAASVHRTALLPLMVVGEQGIMDLSAAGGDHGRQSPVSQIDWADPCTDRMRLVRRAGTFDGASNRPRLGDRVIDPEDHEAAMLEGFRLGYEAIEAHRADFTQLVEASSAMTVRLVVRPTWAYRTLLDEATHPSLLRDGLDRDRFLGQLCGRTTLPGDPLFARHEIVALWRGDVPYFHARADSSLLAADGEPTAVPLHRSGVGAALDRIAGFGEADRQDQEWVIMASLATRRPVGTHDDAAPMPGPPHGTAAPPERLVSAACAIADQLVARGAPGRDRVNWLGLELVDDRQWLLLPMGAGLANGYLGVALFLGQLAHVTGVARYGEVARRAVAATPGLLRLLSDRPELVTAIGCGGLHGLGGLAYALARLAVLLDDPEIGRWVDTTVELAEVAVAGSTSDDWATGQAGCLAAMTSIHAELGLDRAAALARTCADNLADTTASDQPASPAGFADGTAGIAYALHRFVDIGGGSPRHADAARKALRHARQTPNDSSGWCAGTSGLAIALAGQHDEGTSVTSAPDAPADLVRRLADRPLSRDLSLCHGESGVGEALTVLAAGPAGPAAAAALRQHTTLVLNALQWQTRYCGTPDGVLTPGLLTGLAGIGYGLLRSALAARIPSALLLEPTPPPTGSGWLSNPFTPRRKS</sequence>
<gene>
    <name evidence="2" type="ORF">Q3V37_01010</name>
</gene>
<dbReference type="SUPFAM" id="SSF158745">
    <property type="entry name" value="LanC-like"/>
    <property type="match status" value="1"/>
</dbReference>
<dbReference type="Pfam" id="PF13575">
    <property type="entry name" value="DUF4135"/>
    <property type="match status" value="1"/>
</dbReference>
<dbReference type="KEGG" id="mprn:Q3V37_01010"/>
<dbReference type="AlphaFoldDB" id="A0AAJ6L4G5"/>
<organism evidence="2 3">
    <name type="scientific">Micromonospora profundi</name>
    <dbReference type="NCBI Taxonomy" id="1420889"/>
    <lineage>
        <taxon>Bacteria</taxon>
        <taxon>Bacillati</taxon>
        <taxon>Actinomycetota</taxon>
        <taxon>Actinomycetes</taxon>
        <taxon>Micromonosporales</taxon>
        <taxon>Micromonosporaceae</taxon>
        <taxon>Micromonospora</taxon>
    </lineage>
</organism>
<feature type="domain" description="Lantibiotic biosynthesis protein dehydration" evidence="1">
    <location>
        <begin position="223"/>
        <end position="590"/>
    </location>
</feature>
<accession>A0AAJ6L4G5</accession>
<evidence type="ECO:0000259" key="1">
    <source>
        <dbReference type="Pfam" id="PF13575"/>
    </source>
</evidence>
<dbReference type="Gene3D" id="1.50.10.20">
    <property type="match status" value="1"/>
</dbReference>
<dbReference type="InterPro" id="IPR025410">
    <property type="entry name" value="Lant_dehyd"/>
</dbReference>
<evidence type="ECO:0000313" key="3">
    <source>
        <dbReference type="Proteomes" id="UP001235874"/>
    </source>
</evidence>
<dbReference type="InterPro" id="IPR017146">
    <property type="entry name" value="Lanti_2_LanM"/>
</dbReference>
<name>A0AAJ6L4G5_9ACTN</name>
<dbReference type="InterPro" id="IPR007822">
    <property type="entry name" value="LANC-like"/>
</dbReference>
<dbReference type="PIRSF" id="PIRSF037228">
    <property type="entry name" value="Lant_mod_RumM"/>
    <property type="match status" value="1"/>
</dbReference>
<keyword evidence="3" id="KW-1185">Reference proteome</keyword>
<dbReference type="GO" id="GO:0031179">
    <property type="term" value="P:peptide modification"/>
    <property type="evidence" value="ECO:0007669"/>
    <property type="project" value="InterPro"/>
</dbReference>
<dbReference type="NCBIfam" id="TIGR03897">
    <property type="entry name" value="lanti_2_LanM"/>
    <property type="match status" value="1"/>
</dbReference>
<dbReference type="CDD" id="cd04792">
    <property type="entry name" value="LanM-like"/>
    <property type="match status" value="1"/>
</dbReference>
<dbReference type="PRINTS" id="PR01950">
    <property type="entry name" value="LANCSUPER"/>
</dbReference>
<evidence type="ECO:0000313" key="2">
    <source>
        <dbReference type="EMBL" id="WLS45901.1"/>
    </source>
</evidence>
<dbReference type="EMBL" id="CP130472">
    <property type="protein sequence ID" value="WLS45901.1"/>
    <property type="molecule type" value="Genomic_DNA"/>
</dbReference>
<dbReference type="SMART" id="SM01260">
    <property type="entry name" value="LANC_like"/>
    <property type="match status" value="1"/>
</dbReference>
<reference evidence="2 3" key="1">
    <citation type="submission" date="2023-07" db="EMBL/GenBank/DDBJ databases">
        <title>Micromonospora profundi TRM 95458 converts glycerol to a new osmotic compound.</title>
        <authorList>
            <person name="Lu D."/>
        </authorList>
    </citation>
    <scope>NUCLEOTIDE SEQUENCE [LARGE SCALE GENOMIC DNA]</scope>
    <source>
        <strain evidence="2 3">TRM95458</strain>
    </source>
</reference>
<dbReference type="Pfam" id="PF05147">
    <property type="entry name" value="LANC_like"/>
    <property type="match status" value="1"/>
</dbReference>
<proteinExistence type="predicted"/>